<dbReference type="OrthoDB" id="2401965at2759"/>
<sequence>GNRITPSYVAFTDEERLVGDAAKNQYAANPTRTIFDIKRLIGRKFEDKDVQRDLKHFPFKVASKDGKPVVNVEVSGKPKSFTPEEISAMVLGKMKEVAEAYLGKKVTHAVVTVPAYFNDAQRQATKDAGTIAGLTVLRVVNEPHLILTPRYP</sequence>
<dbReference type="Proteomes" id="UP000266188">
    <property type="component" value="Unassembled WGS sequence"/>
</dbReference>
<keyword evidence="4" id="KW-1185">Reference proteome</keyword>
<dbReference type="PRINTS" id="PR00301">
    <property type="entry name" value="HEATSHOCK70"/>
</dbReference>
<dbReference type="Gene3D" id="3.30.30.30">
    <property type="match status" value="1"/>
</dbReference>
<dbReference type="InterPro" id="IPR043129">
    <property type="entry name" value="ATPase_NBD"/>
</dbReference>
<evidence type="ECO:0000256" key="1">
    <source>
        <dbReference type="ARBA" id="ARBA00022741"/>
    </source>
</evidence>
<evidence type="ECO:0000313" key="4">
    <source>
        <dbReference type="Proteomes" id="UP000266188"/>
    </source>
</evidence>
<reference evidence="4" key="1">
    <citation type="submission" date="2017-02" db="EMBL/GenBank/DDBJ databases">
        <authorList>
            <person name="Tafer H."/>
            <person name="Lopandic K."/>
        </authorList>
    </citation>
    <scope>NUCLEOTIDE SEQUENCE [LARGE SCALE GENOMIC DNA]</scope>
    <source>
        <strain evidence="4">CBS 366.77</strain>
    </source>
</reference>
<evidence type="ECO:0000313" key="3">
    <source>
        <dbReference type="EMBL" id="RJE17242.1"/>
    </source>
</evidence>
<dbReference type="STRING" id="2070753.A0A3A2Z2F0"/>
<dbReference type="EMBL" id="MVGC01001325">
    <property type="protein sequence ID" value="RJE17242.1"/>
    <property type="molecule type" value="Genomic_DNA"/>
</dbReference>
<dbReference type="GO" id="GO:0140662">
    <property type="term" value="F:ATP-dependent protein folding chaperone"/>
    <property type="evidence" value="ECO:0007669"/>
    <property type="project" value="InterPro"/>
</dbReference>
<dbReference type="PANTHER" id="PTHR19375">
    <property type="entry name" value="HEAT SHOCK PROTEIN 70KDA"/>
    <property type="match status" value="1"/>
</dbReference>
<keyword evidence="1" id="KW-0547">Nucleotide-binding</keyword>
<evidence type="ECO:0000256" key="2">
    <source>
        <dbReference type="ARBA" id="ARBA00022840"/>
    </source>
</evidence>
<dbReference type="InterPro" id="IPR013126">
    <property type="entry name" value="Hsp_70_fam"/>
</dbReference>
<proteinExistence type="predicted"/>
<gene>
    <name evidence="3" type="ORF">PHISCL_10421</name>
</gene>
<accession>A0A3A2Z2F0</accession>
<organism evidence="3 4">
    <name type="scientific">Aspergillus sclerotialis</name>
    <dbReference type="NCBI Taxonomy" id="2070753"/>
    <lineage>
        <taxon>Eukaryota</taxon>
        <taxon>Fungi</taxon>
        <taxon>Dikarya</taxon>
        <taxon>Ascomycota</taxon>
        <taxon>Pezizomycotina</taxon>
        <taxon>Eurotiomycetes</taxon>
        <taxon>Eurotiomycetidae</taxon>
        <taxon>Eurotiales</taxon>
        <taxon>Aspergillaceae</taxon>
        <taxon>Aspergillus</taxon>
        <taxon>Aspergillus subgen. Polypaecilum</taxon>
    </lineage>
</organism>
<dbReference type="Gene3D" id="3.30.420.40">
    <property type="match status" value="1"/>
</dbReference>
<dbReference type="SUPFAM" id="SSF53067">
    <property type="entry name" value="Actin-like ATPase domain"/>
    <property type="match status" value="1"/>
</dbReference>
<name>A0A3A2Z2F0_9EURO</name>
<feature type="non-terminal residue" evidence="3">
    <location>
        <position position="1"/>
    </location>
</feature>
<dbReference type="GO" id="GO:0005524">
    <property type="term" value="F:ATP binding"/>
    <property type="evidence" value="ECO:0007669"/>
    <property type="project" value="UniProtKB-KW"/>
</dbReference>
<dbReference type="AlphaFoldDB" id="A0A3A2Z2F0"/>
<dbReference type="Pfam" id="PF00012">
    <property type="entry name" value="HSP70"/>
    <property type="match status" value="1"/>
</dbReference>
<keyword evidence="2" id="KW-0067">ATP-binding</keyword>
<dbReference type="FunFam" id="3.30.30.30:FF:000001">
    <property type="entry name" value="heat shock 70 kDa protein-like"/>
    <property type="match status" value="1"/>
</dbReference>
<protein>
    <submittedName>
        <fullName evidence="3">Glucose-regulated protein</fullName>
    </submittedName>
</protein>
<comment type="caution">
    <text evidence="3">The sequence shown here is derived from an EMBL/GenBank/DDBJ whole genome shotgun (WGS) entry which is preliminary data.</text>
</comment>